<dbReference type="PATRIC" id="fig|1379910.4.peg.1354"/>
<name>A0A0H4VIU3_9BACT</name>
<organism evidence="2 3">
    <name type="scientific">Rufibacter radiotolerans</name>
    <dbReference type="NCBI Taxonomy" id="1379910"/>
    <lineage>
        <taxon>Bacteria</taxon>
        <taxon>Pseudomonadati</taxon>
        <taxon>Bacteroidota</taxon>
        <taxon>Cytophagia</taxon>
        <taxon>Cytophagales</taxon>
        <taxon>Hymenobacteraceae</taxon>
        <taxon>Rufibacter</taxon>
    </lineage>
</organism>
<dbReference type="STRING" id="1379910.TH63_06210"/>
<keyword evidence="1" id="KW-0175">Coiled coil</keyword>
<protein>
    <recommendedName>
        <fullName evidence="4">Transcription elongation factor</fullName>
    </recommendedName>
</protein>
<feature type="coiled-coil region" evidence="1">
    <location>
        <begin position="19"/>
        <end position="49"/>
    </location>
</feature>
<evidence type="ECO:0000313" key="3">
    <source>
        <dbReference type="Proteomes" id="UP000036458"/>
    </source>
</evidence>
<dbReference type="OrthoDB" id="667380at2"/>
<dbReference type="EMBL" id="CP010777">
    <property type="protein sequence ID" value="AKQ45323.1"/>
    <property type="molecule type" value="Genomic_DNA"/>
</dbReference>
<sequence length="158" mass="17698">MSVTTEATVDLDIKHRLLNECLRQQTDFVENARQAMEEAQASANESQGAIEDKFESFREACHIQRDMFAKQLDEAIGKLGILKRIVRNKVNEDISLGSIVKTDAQNYFISVSLGEIEVDGSKYFAISPASPVFQAMAGKTKGDSFTFRDKKIKVLDLF</sequence>
<dbReference type="AlphaFoldDB" id="A0A0H4VIU3"/>
<dbReference type="RefSeq" id="WP_048920190.1">
    <property type="nucleotide sequence ID" value="NZ_CP010777.1"/>
</dbReference>
<dbReference type="KEGG" id="ruf:TH63_06210"/>
<evidence type="ECO:0000313" key="2">
    <source>
        <dbReference type="EMBL" id="AKQ45323.1"/>
    </source>
</evidence>
<keyword evidence="3" id="KW-1185">Reference proteome</keyword>
<reference evidence="2 3" key="1">
    <citation type="submission" date="2015-01" db="EMBL/GenBank/DDBJ databases">
        <title>Rufibacter sp./DG31D/ whole genome sequencing.</title>
        <authorList>
            <person name="Kim M.K."/>
            <person name="Srinivasan S."/>
            <person name="Lee J.-J."/>
        </authorList>
    </citation>
    <scope>NUCLEOTIDE SEQUENCE [LARGE SCALE GENOMIC DNA]</scope>
    <source>
        <strain evidence="2 3">DG31D</strain>
    </source>
</reference>
<proteinExistence type="predicted"/>
<accession>A0A0H4VIU3</accession>
<dbReference type="Proteomes" id="UP000036458">
    <property type="component" value="Chromosome"/>
</dbReference>
<evidence type="ECO:0000256" key="1">
    <source>
        <dbReference type="SAM" id="Coils"/>
    </source>
</evidence>
<evidence type="ECO:0008006" key="4">
    <source>
        <dbReference type="Google" id="ProtNLM"/>
    </source>
</evidence>
<gene>
    <name evidence="2" type="ORF">TH63_06210</name>
</gene>